<accession>A0ACC2JR90</accession>
<evidence type="ECO:0000313" key="1">
    <source>
        <dbReference type="EMBL" id="KAJ8129879.1"/>
    </source>
</evidence>
<keyword evidence="2" id="KW-1185">Reference proteome</keyword>
<reference evidence="1" key="1">
    <citation type="submission" date="2022-12" db="EMBL/GenBank/DDBJ databases">
        <title>Genome Sequence of Lasiodiplodia mahajangana.</title>
        <authorList>
            <person name="Buettner E."/>
        </authorList>
    </citation>
    <scope>NUCLEOTIDE SEQUENCE</scope>
    <source>
        <strain evidence="1">VT137</strain>
    </source>
</reference>
<comment type="caution">
    <text evidence="1">The sequence shown here is derived from an EMBL/GenBank/DDBJ whole genome shotgun (WGS) entry which is preliminary data.</text>
</comment>
<dbReference type="EMBL" id="JAPUUL010000636">
    <property type="protein sequence ID" value="KAJ8129879.1"/>
    <property type="molecule type" value="Genomic_DNA"/>
</dbReference>
<organism evidence="1 2">
    <name type="scientific">Lasiodiplodia mahajangana</name>
    <dbReference type="NCBI Taxonomy" id="1108764"/>
    <lineage>
        <taxon>Eukaryota</taxon>
        <taxon>Fungi</taxon>
        <taxon>Dikarya</taxon>
        <taxon>Ascomycota</taxon>
        <taxon>Pezizomycotina</taxon>
        <taxon>Dothideomycetes</taxon>
        <taxon>Dothideomycetes incertae sedis</taxon>
        <taxon>Botryosphaeriales</taxon>
        <taxon>Botryosphaeriaceae</taxon>
        <taxon>Lasiodiplodia</taxon>
    </lineage>
</organism>
<gene>
    <name evidence="1" type="ORF">O1611_g3751</name>
</gene>
<name>A0ACC2JR90_9PEZI</name>
<evidence type="ECO:0000313" key="2">
    <source>
        <dbReference type="Proteomes" id="UP001153332"/>
    </source>
</evidence>
<dbReference type="Proteomes" id="UP001153332">
    <property type="component" value="Unassembled WGS sequence"/>
</dbReference>
<sequence length="442" mass="47096">MAGIPGFVGFAVDEELSSSLVRRQKGCVLCPDEPPDCPTCADDESCITISQTCESCPQTQCQPDPTKAAAKSNSGPNAGAIAGGVIGGLVLIAALTYLVWRFCIKNKRASYAEQWQGEGERTKERTDNDFASRRSQRESTHTVHSIASTVLTRASNIIQIAYIPGVTNRATPTSPTLLVPPVPPIPIAHAESATSSPYEDQHFFVPDLRDSTYSGYSDRTSYARTSYAPRSSVASTIYGKNVVVSPVPAQKGNFLKPSLVSVKSRAPSTNSDDSAPPVPSVNYEKYDKPPPSPAFSIGSTFFKNASASTATSVRPQVVRVGSGPKTVDIKGSSKPSSALTTTTTIAELESPGPLIHLDSETSTTSKERESAAITIIEDDTPTSDQGPFSDPPSAKRASRRNSSLSAVIEESTRRASQIDPHRHYSAAARNNSPFGDENAVRE</sequence>
<proteinExistence type="predicted"/>
<protein>
    <submittedName>
        <fullName evidence="1">Uncharacterized protein</fullName>
    </submittedName>
</protein>